<comment type="caution">
    <text evidence="1">The sequence shown here is derived from an EMBL/GenBank/DDBJ whole genome shotgun (WGS) entry which is preliminary data.</text>
</comment>
<dbReference type="SUPFAM" id="SSF53850">
    <property type="entry name" value="Periplasmic binding protein-like II"/>
    <property type="match status" value="1"/>
</dbReference>
<dbReference type="PANTHER" id="PTHR43649">
    <property type="entry name" value="ARABINOSE-BINDING PROTEIN-RELATED"/>
    <property type="match status" value="1"/>
</dbReference>
<evidence type="ECO:0000313" key="1">
    <source>
        <dbReference type="EMBL" id="MFD2114970.1"/>
    </source>
</evidence>
<dbReference type="Gene3D" id="3.40.190.10">
    <property type="entry name" value="Periplasmic binding protein-like II"/>
    <property type="match status" value="1"/>
</dbReference>
<proteinExistence type="predicted"/>
<dbReference type="RefSeq" id="WP_377770015.1">
    <property type="nucleotide sequence ID" value="NZ_JBHUHO010000011.1"/>
</dbReference>
<dbReference type="InterPro" id="IPR050490">
    <property type="entry name" value="Bact_solute-bd_prot1"/>
</dbReference>
<accession>A0ABW4YGU9</accession>
<dbReference type="InterPro" id="IPR006059">
    <property type="entry name" value="SBP"/>
</dbReference>
<gene>
    <name evidence="1" type="ORF">ACFSJH_04370</name>
</gene>
<name>A0ABW4YGU9_9BACL</name>
<evidence type="ECO:0000313" key="2">
    <source>
        <dbReference type="Proteomes" id="UP001597362"/>
    </source>
</evidence>
<sequence>MLAKIRSAVCLLLVLVLLFPLIHSEVNAEKNLSIESDSSTLDGDGQLQFEKSEEPYFHERLEEWNVKGSEHHANTVTLPAVDYTSVSENSKLKVTTEDGRENVLEWRLDNEEWIEYEFDIADAGLYQITMSYRPTTDENRRRPILLNVTIDGENQFIESRSITLDRRWQDPQSTGVDAAGNQVRPMTKDVSGWITTELRDSGGAYVSPLLWKLDKGKHVIRFQSSEPMFIDTITLEAPKSRDDYNSYLQAQPKIDAAAQLKQQPIEIEAEASDWKSDSSISLRYDRDIESTPYKRGKITYNTIDATRWSTGNREISWSFDVPESGYYKFALRAKQSVSSNRSSFRTIRINGEIPFREMEAYKIPFASGWQGLQIKNEEGEAYKFYLEKGRNTITMRVTYAPLKESVTEMEKLVAKLMKLSTDLKALTGGSEDKNRTWKINEELPGFTDDLQAVMDKLIYLEQEVKGINGKTDSVTQGIGTVVKDLESMMSTPNEIPYKLDRFVSLQGKVADLLQQLKNQPLSLDRLYVIPAEEDVPKITANFFEKVEGSLVNFFYSFQSDGKISSLDKDVLNVWVLRGRDYVNLLQEIVDEQFTPQTGIKVKVNLLADTNLLVLMNAAGKAPDVALGLPQAIPFDYAVRNALYDFTTFSDFDEIFERFAPGSWLPFFYNEGYYAVPETQSFSMLYYRKDILKQHGLEVPNTWQDVYDMLPVLQQNNLNMMPPQHIPFFYQNNAEYFEVDGMKTGLNSESGYQAFKEWTDMFNVYAIDRQVASFYQSFRSGTVPIGIADFSMYIQLMVAAPELNGYWGIAPIPGMVQEDGTVARWMGGDMQGSVMFKSTKKAEQGWEFLKWWSSGEVQERYGNDLETLNGLTFRWNTANIDAFTRLPWKKEDMESILEQWRWYKEIPNVPGSYYLERELQNAWNRTVIDGMNYRSSLEQSIREIEREMLRKMAEFGHLDSKGQLIKSLNLPRVTEPWKGVERYVRD</sequence>
<protein>
    <submittedName>
        <fullName evidence="1">Extracellular solute-binding protein</fullName>
    </submittedName>
</protein>
<organism evidence="1 2">
    <name type="scientific">Paenibacillus yanchengensis</name>
    <dbReference type="NCBI Taxonomy" id="2035833"/>
    <lineage>
        <taxon>Bacteria</taxon>
        <taxon>Bacillati</taxon>
        <taxon>Bacillota</taxon>
        <taxon>Bacilli</taxon>
        <taxon>Bacillales</taxon>
        <taxon>Paenibacillaceae</taxon>
        <taxon>Paenibacillus</taxon>
    </lineage>
</organism>
<dbReference type="Gene3D" id="2.60.120.260">
    <property type="entry name" value="Galactose-binding domain-like"/>
    <property type="match status" value="2"/>
</dbReference>
<dbReference type="Pfam" id="PF01547">
    <property type="entry name" value="SBP_bac_1"/>
    <property type="match status" value="1"/>
</dbReference>
<keyword evidence="2" id="KW-1185">Reference proteome</keyword>
<dbReference type="Proteomes" id="UP001597362">
    <property type="component" value="Unassembled WGS sequence"/>
</dbReference>
<reference evidence="2" key="1">
    <citation type="journal article" date="2019" name="Int. J. Syst. Evol. Microbiol.">
        <title>The Global Catalogue of Microorganisms (GCM) 10K type strain sequencing project: providing services to taxonomists for standard genome sequencing and annotation.</title>
        <authorList>
            <consortium name="The Broad Institute Genomics Platform"/>
            <consortium name="The Broad Institute Genome Sequencing Center for Infectious Disease"/>
            <person name="Wu L."/>
            <person name="Ma J."/>
        </authorList>
    </citation>
    <scope>NUCLEOTIDE SEQUENCE [LARGE SCALE GENOMIC DNA]</scope>
    <source>
        <strain evidence="2">GH52</strain>
    </source>
</reference>
<dbReference type="EMBL" id="JBHUHO010000011">
    <property type="protein sequence ID" value="MFD2114970.1"/>
    <property type="molecule type" value="Genomic_DNA"/>
</dbReference>
<dbReference type="PANTHER" id="PTHR43649:SF27">
    <property type="entry name" value="EXTRACELLULAR SOLUTE-BINDING PROTEIN FAMILY 1"/>
    <property type="match status" value="1"/>
</dbReference>